<dbReference type="PROSITE" id="PS51885">
    <property type="entry name" value="NEPRILYSIN"/>
    <property type="match status" value="1"/>
</dbReference>
<dbReference type="Gene3D" id="1.10.1380.10">
    <property type="entry name" value="Neutral endopeptidase , domain2"/>
    <property type="match status" value="1"/>
</dbReference>
<dbReference type="InterPro" id="IPR042089">
    <property type="entry name" value="Peptidase_M13_dom_2"/>
</dbReference>
<keyword evidence="8" id="KW-0732">Signal</keyword>
<protein>
    <submittedName>
        <fullName evidence="11">Endothelin-converting enzyme 1</fullName>
        <ecNumber evidence="11">3.4.24.71</ecNumber>
    </submittedName>
</protein>
<evidence type="ECO:0000313" key="11">
    <source>
        <dbReference type="EMBL" id="SPF40940.1"/>
    </source>
</evidence>
<comment type="similarity">
    <text evidence="2">Belongs to the peptidase M13 family.</text>
</comment>
<feature type="chain" id="PRO_5015452046" evidence="8">
    <location>
        <begin position="23"/>
        <end position="676"/>
    </location>
</feature>
<proteinExistence type="inferred from homology"/>
<evidence type="ECO:0000313" key="12">
    <source>
        <dbReference type="Proteomes" id="UP000238701"/>
    </source>
</evidence>
<organism evidence="11 12">
    <name type="scientific">Candidatus Sulfotelmatobacter kueseliae</name>
    <dbReference type="NCBI Taxonomy" id="2042962"/>
    <lineage>
        <taxon>Bacteria</taxon>
        <taxon>Pseudomonadati</taxon>
        <taxon>Acidobacteriota</taxon>
        <taxon>Terriglobia</taxon>
        <taxon>Terriglobales</taxon>
        <taxon>Candidatus Korobacteraceae</taxon>
        <taxon>Candidatus Sulfotelmatobacter</taxon>
    </lineage>
</organism>
<keyword evidence="3" id="KW-0645">Protease</keyword>
<dbReference type="EC" id="3.4.24.71" evidence="11"/>
<dbReference type="EMBL" id="OMOD01000126">
    <property type="protein sequence ID" value="SPF40940.1"/>
    <property type="molecule type" value="Genomic_DNA"/>
</dbReference>
<evidence type="ECO:0000256" key="2">
    <source>
        <dbReference type="ARBA" id="ARBA00007357"/>
    </source>
</evidence>
<feature type="domain" description="Peptidase M13 C-terminal" evidence="9">
    <location>
        <begin position="474"/>
        <end position="675"/>
    </location>
</feature>
<dbReference type="PRINTS" id="PR00786">
    <property type="entry name" value="NEPRILYSIN"/>
</dbReference>
<dbReference type="Gene3D" id="3.40.390.10">
    <property type="entry name" value="Collagenase (Catalytic Domain)"/>
    <property type="match status" value="1"/>
</dbReference>
<accession>A0A2U3KN02</accession>
<keyword evidence="4" id="KW-0479">Metal-binding</keyword>
<dbReference type="InterPro" id="IPR018497">
    <property type="entry name" value="Peptidase_M13_C"/>
</dbReference>
<sequence length="676" mass="75870">MAWFRTSFFALAVALLLPLAYAQQSSTAKPEPALDVTSMDRSVDPCVDFFTYSCGGWIKKNPIPPDQSSWDTYSKMEDENRVRLRGILEAASAPDASRNAVTKKIGDYYASCSDEKAIEANGAEPLKPGLERIDKISSKAEIAGVAATMIDDNVLFEFGSIQDFRDANQVIAAADQGGLGLPDRDYYLKDDAKSVELRKDYVAHVQKMFELLGDKPEAAAAEAQTVMRIETALAKGSMTRVERRDPKALDHKMTSAELEKMSPEFLWQAYFTKIGMPSLGSLNVAVPAFVKAMNEEIAKESLADWKTYLRWHLVHAYAPHLSSALLNENFAFYGKTLQGQQELKPRWKRCTEYVDGYLGEALGQAYVEKYFSGDAKEKALKMVKEIQAAMEQDINNLTWMSPATKQQALVKLHGMANKIGYPDKWRDYSKLEIVRGDEVGNVERARQFEFNRQMAKIGKPVDRGEWDMTPPTVNAYYNPQMNDINFPAGVLQPPAFDPNSDAAPNYGDTGGTIGHELTHGFDDEGRQFDAQGNLRDWWTADDEKKFVKRASCISDQYSTYTIIDDIKINGKLTLGEDTADLGGLILAYMAWQEDTKGQKLEPMEGLTPEQRFFIGYGQSWCGQTRDETKRLRATVDPHSPEKYRTNGVVSNMPEFQEAFHCKAGAPMVNQNRCRVW</sequence>
<dbReference type="PANTHER" id="PTHR11733">
    <property type="entry name" value="ZINC METALLOPROTEASE FAMILY M13 NEPRILYSIN-RELATED"/>
    <property type="match status" value="1"/>
</dbReference>
<evidence type="ECO:0000256" key="4">
    <source>
        <dbReference type="ARBA" id="ARBA00022723"/>
    </source>
</evidence>
<comment type="cofactor">
    <cofactor evidence="1">
        <name>Zn(2+)</name>
        <dbReference type="ChEBI" id="CHEBI:29105"/>
    </cofactor>
</comment>
<dbReference type="GO" id="GO:0005886">
    <property type="term" value="C:plasma membrane"/>
    <property type="evidence" value="ECO:0007669"/>
    <property type="project" value="TreeGrafter"/>
</dbReference>
<dbReference type="GO" id="GO:0004222">
    <property type="term" value="F:metalloendopeptidase activity"/>
    <property type="evidence" value="ECO:0007669"/>
    <property type="project" value="UniProtKB-EC"/>
</dbReference>
<dbReference type="InterPro" id="IPR008753">
    <property type="entry name" value="Peptidase_M13_N"/>
</dbReference>
<evidence type="ECO:0000256" key="7">
    <source>
        <dbReference type="ARBA" id="ARBA00023049"/>
    </source>
</evidence>
<feature type="domain" description="Peptidase M13 N-terminal" evidence="10">
    <location>
        <begin position="45"/>
        <end position="422"/>
    </location>
</feature>
<dbReference type="PANTHER" id="PTHR11733:SF167">
    <property type="entry name" value="FI17812P1-RELATED"/>
    <property type="match status" value="1"/>
</dbReference>
<name>A0A2U3KN02_9BACT</name>
<dbReference type="InterPro" id="IPR024079">
    <property type="entry name" value="MetalloPept_cat_dom_sf"/>
</dbReference>
<evidence type="ECO:0000256" key="3">
    <source>
        <dbReference type="ARBA" id="ARBA00022670"/>
    </source>
</evidence>
<dbReference type="GO" id="GO:0046872">
    <property type="term" value="F:metal ion binding"/>
    <property type="evidence" value="ECO:0007669"/>
    <property type="project" value="UniProtKB-KW"/>
</dbReference>
<evidence type="ECO:0000256" key="1">
    <source>
        <dbReference type="ARBA" id="ARBA00001947"/>
    </source>
</evidence>
<reference evidence="12" key="1">
    <citation type="submission" date="2018-02" db="EMBL/GenBank/DDBJ databases">
        <authorList>
            <person name="Hausmann B."/>
        </authorList>
    </citation>
    <scope>NUCLEOTIDE SEQUENCE [LARGE SCALE GENOMIC DNA]</scope>
    <source>
        <strain evidence="12">Peat soil MAG SbA1</strain>
    </source>
</reference>
<evidence type="ECO:0000256" key="8">
    <source>
        <dbReference type="SAM" id="SignalP"/>
    </source>
</evidence>
<evidence type="ECO:0000259" key="10">
    <source>
        <dbReference type="Pfam" id="PF05649"/>
    </source>
</evidence>
<keyword evidence="5 11" id="KW-0378">Hydrolase</keyword>
<dbReference type="OrthoDB" id="9775677at2"/>
<dbReference type="Pfam" id="PF01431">
    <property type="entry name" value="Peptidase_M13"/>
    <property type="match status" value="1"/>
</dbReference>
<dbReference type="SUPFAM" id="SSF55486">
    <property type="entry name" value="Metalloproteases ('zincins'), catalytic domain"/>
    <property type="match status" value="1"/>
</dbReference>
<keyword evidence="7" id="KW-0482">Metalloprotease</keyword>
<evidence type="ECO:0000256" key="6">
    <source>
        <dbReference type="ARBA" id="ARBA00022833"/>
    </source>
</evidence>
<keyword evidence="6" id="KW-0862">Zinc</keyword>
<dbReference type="CDD" id="cd08662">
    <property type="entry name" value="M13"/>
    <property type="match status" value="1"/>
</dbReference>
<dbReference type="GO" id="GO:0016485">
    <property type="term" value="P:protein processing"/>
    <property type="evidence" value="ECO:0007669"/>
    <property type="project" value="TreeGrafter"/>
</dbReference>
<dbReference type="AlphaFoldDB" id="A0A2U3KN02"/>
<dbReference type="InterPro" id="IPR000718">
    <property type="entry name" value="Peptidase_M13"/>
</dbReference>
<evidence type="ECO:0000259" key="9">
    <source>
        <dbReference type="Pfam" id="PF01431"/>
    </source>
</evidence>
<dbReference type="Proteomes" id="UP000238701">
    <property type="component" value="Unassembled WGS sequence"/>
</dbReference>
<evidence type="ECO:0000256" key="5">
    <source>
        <dbReference type="ARBA" id="ARBA00022801"/>
    </source>
</evidence>
<dbReference type="Pfam" id="PF05649">
    <property type="entry name" value="Peptidase_M13_N"/>
    <property type="match status" value="1"/>
</dbReference>
<gene>
    <name evidence="11" type="ORF">SBA1_330004</name>
</gene>
<feature type="signal peptide" evidence="8">
    <location>
        <begin position="1"/>
        <end position="22"/>
    </location>
</feature>